<sequence>MLDKKELSLTLDDFRTIFHFLQATNNNHDRFVPPLSFYDMIPFYKNHLGFTMELKTPSSFKTTGLLQPAAWEGIHYSLLYSTSLIPYPRFAKIIIGHYMNNFPEISRRARDKYHNLKDDDLIKNIFNLGKYKDKVGMKILDWIITEAMKQTEHYRMYAEVFGIDVLLIQSSLTESTQGTHRTPSAPRSPTPKVDAAESSVPTRSTMIRLRVPQRKSTCLTPPASVLTEARENVVQVEKHLAYKEIKKMVEGQEHVVDDSSIHRNDEHNIPGTRLEPRSDNESSEVGITDVIIPVNVYDEEEEEDEITDEELQGRYGYLFRHLKARFMPQKSFGTLANHPHDAMAESLPLLQKTKEVMEKMIAKAILQERGNIQAQISSQIQQAIVPQTTCRTPAVRTRDQDDPHDDAHLEEENSAKRKKTSEYKAYVSGESSSGQDNKVNLTVTTISFIEIEKHKMFSIIYEHVHGIIYKNSKKEKRVTRHSEIHKFCDATLKKVLEGLKSYNNDVREFWCIAIAYDPEPLKNNSEKRPLKEYLIKFSMMNGKEPLILDYKAFVESTGLGYAKGKYMSHPSTEEVLGGNYSSTKALGEKDSEGNETPANMEPINLIVVDLSRSGVKYQANETQTIRLRCQSLTEKKGKTSSEVEPDTQIMRRYGEDTQADEGEH</sequence>
<comment type="caution">
    <text evidence="2">The sequence shown here is derived from an EMBL/GenBank/DDBJ whole genome shotgun (WGS) entry which is preliminary data.</text>
</comment>
<feature type="compositionally biased region" description="Basic and acidic residues" evidence="1">
    <location>
        <begin position="396"/>
        <end position="415"/>
    </location>
</feature>
<feature type="region of interest" description="Disordered" evidence="1">
    <location>
        <begin position="174"/>
        <end position="202"/>
    </location>
</feature>
<protein>
    <submittedName>
        <fullName evidence="2">Uncharacterized protein</fullName>
    </submittedName>
</protein>
<feature type="region of interest" description="Disordered" evidence="1">
    <location>
        <begin position="387"/>
        <end position="435"/>
    </location>
</feature>
<feature type="region of interest" description="Disordered" evidence="1">
    <location>
        <begin position="262"/>
        <end position="283"/>
    </location>
</feature>
<reference evidence="2" key="1">
    <citation type="journal article" date="2019" name="Sci. Rep.">
        <title>Draft genome of Tanacetum cinerariifolium, the natural source of mosquito coil.</title>
        <authorList>
            <person name="Yamashiro T."/>
            <person name="Shiraishi A."/>
            <person name="Satake H."/>
            <person name="Nakayama K."/>
        </authorList>
    </citation>
    <scope>NUCLEOTIDE SEQUENCE</scope>
</reference>
<dbReference type="AlphaFoldDB" id="A0A6L2LGZ5"/>
<dbReference type="EMBL" id="BKCJ010004447">
    <property type="protein sequence ID" value="GEU61091.1"/>
    <property type="molecule type" value="Genomic_DNA"/>
</dbReference>
<name>A0A6L2LGZ5_TANCI</name>
<feature type="region of interest" description="Disordered" evidence="1">
    <location>
        <begin position="633"/>
        <end position="664"/>
    </location>
</feature>
<evidence type="ECO:0000256" key="1">
    <source>
        <dbReference type="SAM" id="MobiDB-lite"/>
    </source>
</evidence>
<feature type="compositionally biased region" description="Basic and acidic residues" evidence="1">
    <location>
        <begin position="262"/>
        <end position="280"/>
    </location>
</feature>
<accession>A0A6L2LGZ5</accession>
<proteinExistence type="predicted"/>
<gene>
    <name evidence="2" type="ORF">Tci_033069</name>
</gene>
<feature type="compositionally biased region" description="Polar residues" evidence="1">
    <location>
        <begin position="174"/>
        <end position="187"/>
    </location>
</feature>
<organism evidence="2">
    <name type="scientific">Tanacetum cinerariifolium</name>
    <name type="common">Dalmatian daisy</name>
    <name type="synonym">Chrysanthemum cinerariifolium</name>
    <dbReference type="NCBI Taxonomy" id="118510"/>
    <lineage>
        <taxon>Eukaryota</taxon>
        <taxon>Viridiplantae</taxon>
        <taxon>Streptophyta</taxon>
        <taxon>Embryophyta</taxon>
        <taxon>Tracheophyta</taxon>
        <taxon>Spermatophyta</taxon>
        <taxon>Magnoliopsida</taxon>
        <taxon>eudicotyledons</taxon>
        <taxon>Gunneridae</taxon>
        <taxon>Pentapetalae</taxon>
        <taxon>asterids</taxon>
        <taxon>campanulids</taxon>
        <taxon>Asterales</taxon>
        <taxon>Asteraceae</taxon>
        <taxon>Asteroideae</taxon>
        <taxon>Anthemideae</taxon>
        <taxon>Anthemidinae</taxon>
        <taxon>Tanacetum</taxon>
    </lineage>
</organism>
<evidence type="ECO:0000313" key="2">
    <source>
        <dbReference type="EMBL" id="GEU61091.1"/>
    </source>
</evidence>